<evidence type="ECO:0000313" key="1">
    <source>
        <dbReference type="EMBL" id="AEW05837.1"/>
    </source>
</evidence>
<dbReference type="Proteomes" id="UP000005439">
    <property type="component" value="Chromosome"/>
</dbReference>
<dbReference type="SUPFAM" id="SSF48613">
    <property type="entry name" value="Heme oxygenase-like"/>
    <property type="match status" value="1"/>
</dbReference>
<keyword evidence="2" id="KW-1185">Reference proteome</keyword>
<evidence type="ECO:0000313" key="2">
    <source>
        <dbReference type="Proteomes" id="UP000005439"/>
    </source>
</evidence>
<dbReference type="Pfam" id="PF11251">
    <property type="entry name" value="DUF3050"/>
    <property type="match status" value="1"/>
</dbReference>
<name>G8TUW3_SULAD</name>
<dbReference type="STRING" id="679936.Sulac_2373"/>
<dbReference type="EMBL" id="CP003179">
    <property type="protein sequence ID" value="AEW05837.1"/>
    <property type="molecule type" value="Genomic_DNA"/>
</dbReference>
<dbReference type="InterPro" id="IPR016084">
    <property type="entry name" value="Haem_Oase-like_multi-hlx"/>
</dbReference>
<proteinExistence type="predicted"/>
<organism evidence="1 2">
    <name type="scientific">Sulfobacillus acidophilus (strain ATCC 700253 / DSM 10332 / NAL)</name>
    <dbReference type="NCBI Taxonomy" id="679936"/>
    <lineage>
        <taxon>Bacteria</taxon>
        <taxon>Bacillati</taxon>
        <taxon>Bacillota</taxon>
        <taxon>Clostridia</taxon>
        <taxon>Eubacteriales</taxon>
        <taxon>Clostridiales Family XVII. Incertae Sedis</taxon>
        <taxon>Sulfobacillus</taxon>
    </lineage>
</organism>
<reference evidence="1 2" key="2">
    <citation type="journal article" date="2012" name="Stand. Genomic Sci.">
        <title>Complete genome sequence of the moderately thermophilic mineral-sulfide-oxidizing firmicute Sulfobacillus acidophilus type strain (NAL(T)).</title>
        <authorList>
            <person name="Anderson I."/>
            <person name="Chertkov O."/>
            <person name="Chen A."/>
            <person name="Saunders E."/>
            <person name="Lapidus A."/>
            <person name="Nolan M."/>
            <person name="Lucas S."/>
            <person name="Hammon N."/>
            <person name="Deshpande S."/>
            <person name="Cheng J.F."/>
            <person name="Han C."/>
            <person name="Tapia R."/>
            <person name="Goodwin L.A."/>
            <person name="Pitluck S."/>
            <person name="Liolios K."/>
            <person name="Pagani I."/>
            <person name="Ivanova N."/>
            <person name="Mikhailova N."/>
            <person name="Pati A."/>
            <person name="Palaniappan K."/>
            <person name="Land M."/>
            <person name="Pan C."/>
            <person name="Rohde M."/>
            <person name="Pukall R."/>
            <person name="Goker M."/>
            <person name="Detter J.C."/>
            <person name="Woyke T."/>
            <person name="Bristow J."/>
            <person name="Eisen J.A."/>
            <person name="Markowitz V."/>
            <person name="Hugenholtz P."/>
            <person name="Kyrpides N.C."/>
            <person name="Klenk H.P."/>
            <person name="Mavromatis K."/>
        </authorList>
    </citation>
    <scope>NUCLEOTIDE SEQUENCE [LARGE SCALE GENOMIC DNA]</scope>
    <source>
        <strain evidence="2">ATCC 700253 / DSM 10332 / NAL</strain>
    </source>
</reference>
<dbReference type="PATRIC" id="fig|679936.5.peg.2457"/>
<evidence type="ECO:0008006" key="3">
    <source>
        <dbReference type="Google" id="ProtNLM"/>
    </source>
</evidence>
<dbReference type="AlphaFoldDB" id="G8TUW3"/>
<reference evidence="2" key="1">
    <citation type="submission" date="2011-12" db="EMBL/GenBank/DDBJ databases">
        <title>The complete genome of chromosome of Sulfobacillus acidophilus DSM 10332.</title>
        <authorList>
            <person name="Lucas S."/>
            <person name="Han J."/>
            <person name="Lapidus A."/>
            <person name="Bruce D."/>
            <person name="Goodwin L."/>
            <person name="Pitluck S."/>
            <person name="Peters L."/>
            <person name="Kyrpides N."/>
            <person name="Mavromatis K."/>
            <person name="Ivanova N."/>
            <person name="Mikhailova N."/>
            <person name="Chertkov O."/>
            <person name="Saunders E."/>
            <person name="Detter J.C."/>
            <person name="Tapia R."/>
            <person name="Han C."/>
            <person name="Land M."/>
            <person name="Hauser L."/>
            <person name="Markowitz V."/>
            <person name="Cheng J.-F."/>
            <person name="Hugenholtz P."/>
            <person name="Woyke T."/>
            <person name="Wu D."/>
            <person name="Pukall R."/>
            <person name="Gehrich-Schroeter G."/>
            <person name="Schneider S."/>
            <person name="Klenk H.-P."/>
            <person name="Eisen J.A."/>
        </authorList>
    </citation>
    <scope>NUCLEOTIDE SEQUENCE [LARGE SCALE GENOMIC DNA]</scope>
    <source>
        <strain evidence="2">ATCC 700253 / DSM 10332 / NAL</strain>
    </source>
</reference>
<protein>
    <recommendedName>
        <fullName evidence="3">Antimetabolite toxin biosynthesis protein MgoB</fullName>
    </recommendedName>
</protein>
<gene>
    <name evidence="1" type="ordered locus">Sulac_2373</name>
</gene>
<dbReference type="Gene3D" id="1.20.910.10">
    <property type="entry name" value="Heme oxygenase-like"/>
    <property type="match status" value="1"/>
</dbReference>
<accession>G8TUW3</accession>
<dbReference type="KEGG" id="sap:Sulac_2373"/>
<sequence>MSLNQELSTLREELIHHPMYSRLTHPAALYTYMQYHVFAVWDFMTLLKRLQQELTGVGLPWLPSGHPSFARLINEIVLAEESDEDGRGGYLSHFELYLEAMEEVGADTRTIRRFIDLVGKGADPLEALRQLGVAPAIQEFVATTLHYAMTRPLHQTAAVFFFGREDIIPEMFERIIGRLEGQYGLETGRLRYYLARHIEIDGEQHGPWALQLMDALIGPSVAKRAEAEEAAVTALRARIRLWDAVLEAIKA</sequence>
<dbReference type="InterPro" id="IPR024423">
    <property type="entry name" value="DUF3050"/>
</dbReference>
<dbReference type="HOGENOM" id="CLU_094210_0_0_9"/>